<comment type="similarity">
    <text evidence="8">Belongs to the MobA family.</text>
</comment>
<reference evidence="12" key="3">
    <citation type="submission" date="2023-06" db="EMBL/GenBank/DDBJ databases">
        <title>Pangenomics reveal diversification of enzyme families and niche specialization in globally abundant SAR202 bacteria.</title>
        <authorList>
            <person name="Saw J.H.W."/>
        </authorList>
    </citation>
    <scope>NUCLEOTIDE SEQUENCE [LARGE SCALE GENOMIC DNA]</scope>
    <source>
        <strain evidence="12">JH1073</strain>
    </source>
</reference>
<evidence type="ECO:0000256" key="2">
    <source>
        <dbReference type="ARBA" id="ARBA00022679"/>
    </source>
</evidence>
<sequence length="230" mass="25046">MPAKSDITGIILGGGHSRRLGMSQSKLLIHIGGKLVLARIADTLKMVCSELVLVVRPDQDDDVPDLGIALNMHVVTDTQPYEGPLAGIHAGLAASHTPLNFVVAGDHPFVSRNLVNAMAAAATADGIENPTAVVPRTNGVLNPLHAIYPREQWTPYLAHAMSEGDRSPKYVIERAIEADYPPVTIFTDEDLEKTDPRRISLHDIDTPENLNQARKIVEARRFTPRHHSLG</sequence>
<keyword evidence="3 8" id="KW-0479">Metal-binding</keyword>
<dbReference type="EMBL" id="CP046147">
    <property type="protein sequence ID" value="WFG38625.1"/>
    <property type="molecule type" value="Genomic_DNA"/>
</dbReference>
<keyword evidence="1 8" id="KW-0963">Cytoplasm</keyword>
<evidence type="ECO:0000256" key="7">
    <source>
        <dbReference type="ARBA" id="ARBA00023150"/>
    </source>
</evidence>
<feature type="domain" description="MobA-like NTP transferase" evidence="9">
    <location>
        <begin position="9"/>
        <end position="173"/>
    </location>
</feature>
<dbReference type="GO" id="GO:0005525">
    <property type="term" value="F:GTP binding"/>
    <property type="evidence" value="ECO:0007669"/>
    <property type="project" value="UniProtKB-UniRule"/>
</dbReference>
<comment type="subcellular location">
    <subcellularLocation>
        <location evidence="8">Cytoplasm</location>
    </subcellularLocation>
</comment>
<comment type="domain">
    <text evidence="8">The N-terminal domain determines nucleotide recognition and specific binding, while the C-terminal domain determines the specific binding to the target protein.</text>
</comment>
<dbReference type="HAMAP" id="MF_00316">
    <property type="entry name" value="MobA"/>
    <property type="match status" value="1"/>
</dbReference>
<dbReference type="GO" id="GO:0005737">
    <property type="term" value="C:cytoplasm"/>
    <property type="evidence" value="ECO:0007669"/>
    <property type="project" value="UniProtKB-SubCell"/>
</dbReference>
<dbReference type="PANTHER" id="PTHR19136">
    <property type="entry name" value="MOLYBDENUM COFACTOR GUANYLYLTRANSFERASE"/>
    <property type="match status" value="1"/>
</dbReference>
<dbReference type="SUPFAM" id="SSF53448">
    <property type="entry name" value="Nucleotide-diphospho-sugar transferases"/>
    <property type="match status" value="1"/>
</dbReference>
<evidence type="ECO:0000256" key="1">
    <source>
        <dbReference type="ARBA" id="ARBA00022490"/>
    </source>
</evidence>
<evidence type="ECO:0000256" key="6">
    <source>
        <dbReference type="ARBA" id="ARBA00023134"/>
    </source>
</evidence>
<evidence type="ECO:0000313" key="11">
    <source>
        <dbReference type="EMBL" id="WFG38625.1"/>
    </source>
</evidence>
<dbReference type="GO" id="GO:0061603">
    <property type="term" value="F:molybdenum cofactor guanylyltransferase activity"/>
    <property type="evidence" value="ECO:0007669"/>
    <property type="project" value="UniProtKB-EC"/>
</dbReference>
<reference evidence="11" key="2">
    <citation type="journal article" date="2023" name="Nat. Commun.">
        <title>Cultivation of marine bacteria of the SAR202 clade.</title>
        <authorList>
            <person name="Lim Y."/>
            <person name="Seo J.H."/>
            <person name="Giovannoni S.J."/>
            <person name="Kang I."/>
            <person name="Cho J.C."/>
        </authorList>
    </citation>
    <scope>NUCLEOTIDE SEQUENCE</scope>
    <source>
        <strain evidence="11">JH1073</strain>
    </source>
</reference>
<evidence type="ECO:0000256" key="4">
    <source>
        <dbReference type="ARBA" id="ARBA00022741"/>
    </source>
</evidence>
<evidence type="ECO:0000256" key="8">
    <source>
        <dbReference type="HAMAP-Rule" id="MF_00316"/>
    </source>
</evidence>
<dbReference type="Pfam" id="PF12804">
    <property type="entry name" value="NTP_transf_3"/>
    <property type="match status" value="1"/>
</dbReference>
<dbReference type="EMBL" id="WMBE01000002">
    <property type="protein sequence ID" value="MDG0867216.1"/>
    <property type="molecule type" value="Genomic_DNA"/>
</dbReference>
<dbReference type="InterPro" id="IPR025877">
    <property type="entry name" value="MobA-like_NTP_Trfase"/>
</dbReference>
<dbReference type="GO" id="GO:0046872">
    <property type="term" value="F:metal ion binding"/>
    <property type="evidence" value="ECO:0007669"/>
    <property type="project" value="UniProtKB-KW"/>
</dbReference>
<dbReference type="CDD" id="cd02503">
    <property type="entry name" value="MobA"/>
    <property type="match status" value="1"/>
</dbReference>
<evidence type="ECO:0000313" key="12">
    <source>
        <dbReference type="Proteomes" id="UP001219901"/>
    </source>
</evidence>
<dbReference type="InterPro" id="IPR013482">
    <property type="entry name" value="Molybde_CF_guanTrfase"/>
</dbReference>
<name>A0AAJ5ZFZ3_9CHLR</name>
<dbReference type="GO" id="GO:0006777">
    <property type="term" value="P:Mo-molybdopterin cofactor biosynthetic process"/>
    <property type="evidence" value="ECO:0007669"/>
    <property type="project" value="UniProtKB-KW"/>
</dbReference>
<feature type="binding site" evidence="8">
    <location>
        <begin position="12"/>
        <end position="14"/>
    </location>
    <ligand>
        <name>GTP</name>
        <dbReference type="ChEBI" id="CHEBI:37565"/>
    </ligand>
</feature>
<keyword evidence="12" id="KW-1185">Reference proteome</keyword>
<dbReference type="InterPro" id="IPR029044">
    <property type="entry name" value="Nucleotide-diphossugar_trans"/>
</dbReference>
<proteinExistence type="inferred from homology"/>
<evidence type="ECO:0000256" key="5">
    <source>
        <dbReference type="ARBA" id="ARBA00022842"/>
    </source>
</evidence>
<dbReference type="Proteomes" id="UP001219901">
    <property type="component" value="Chromosome"/>
</dbReference>
<protein>
    <recommendedName>
        <fullName evidence="8">Probable molybdenum cofactor guanylyltransferase</fullName>
        <shortName evidence="8">MoCo guanylyltransferase</shortName>
        <ecNumber evidence="8">2.7.7.77</ecNumber>
    </recommendedName>
    <alternativeName>
        <fullName evidence="8">GTP:molybdopterin guanylyltransferase</fullName>
    </alternativeName>
    <alternativeName>
        <fullName evidence="8">Mo-MPT guanylyltransferase</fullName>
    </alternativeName>
    <alternativeName>
        <fullName evidence="8">Molybdopterin guanylyltransferase</fullName>
    </alternativeName>
    <alternativeName>
        <fullName evidence="8">Molybdopterin-guanine dinucleotide synthase</fullName>
        <shortName evidence="8">MGD synthase</shortName>
    </alternativeName>
</protein>
<keyword evidence="6 8" id="KW-0342">GTP-binding</keyword>
<comment type="catalytic activity">
    <reaction evidence="8">
        <text>Mo-molybdopterin + GTP + H(+) = Mo-molybdopterin guanine dinucleotide + diphosphate</text>
        <dbReference type="Rhea" id="RHEA:34243"/>
        <dbReference type="ChEBI" id="CHEBI:15378"/>
        <dbReference type="ChEBI" id="CHEBI:33019"/>
        <dbReference type="ChEBI" id="CHEBI:37565"/>
        <dbReference type="ChEBI" id="CHEBI:71302"/>
        <dbReference type="ChEBI" id="CHEBI:71310"/>
        <dbReference type="EC" id="2.7.7.77"/>
    </reaction>
</comment>
<keyword evidence="5 8" id="KW-0460">Magnesium</keyword>
<evidence type="ECO:0000313" key="13">
    <source>
        <dbReference type="Proteomes" id="UP001321249"/>
    </source>
</evidence>
<dbReference type="Gene3D" id="3.90.550.10">
    <property type="entry name" value="Spore Coat Polysaccharide Biosynthesis Protein SpsA, Chain A"/>
    <property type="match status" value="1"/>
</dbReference>
<evidence type="ECO:0000259" key="9">
    <source>
        <dbReference type="Pfam" id="PF12804"/>
    </source>
</evidence>
<feature type="binding site" evidence="8">
    <location>
        <position position="106"/>
    </location>
    <ligand>
        <name>Mg(2+)</name>
        <dbReference type="ChEBI" id="CHEBI:18420"/>
    </ligand>
</feature>
<comment type="function">
    <text evidence="8">Transfers a GMP moiety from GTP to Mo-molybdopterin (Mo-MPT) cofactor (Moco or molybdenum cofactor) to form Mo-molybdopterin guanine dinucleotide (Mo-MGD) cofactor.</text>
</comment>
<feature type="binding site" evidence="8">
    <location>
        <position position="77"/>
    </location>
    <ligand>
        <name>GTP</name>
        <dbReference type="ChEBI" id="CHEBI:37565"/>
    </ligand>
</feature>
<dbReference type="PANTHER" id="PTHR19136:SF81">
    <property type="entry name" value="MOLYBDENUM COFACTOR GUANYLYLTRANSFERASE"/>
    <property type="match status" value="1"/>
</dbReference>
<dbReference type="Proteomes" id="UP001321249">
    <property type="component" value="Unassembled WGS sequence"/>
</dbReference>
<dbReference type="AlphaFoldDB" id="A0AAJ5ZFZ3"/>
<comment type="caution">
    <text evidence="8">Lacks conserved residue(s) required for the propagation of feature annotation.</text>
</comment>
<keyword evidence="2 8" id="KW-0808">Transferase</keyword>
<dbReference type="RefSeq" id="WP_342825333.1">
    <property type="nucleotide sequence ID" value="NZ_CP046146.1"/>
</dbReference>
<comment type="cofactor">
    <cofactor evidence="8">
        <name>Mg(2+)</name>
        <dbReference type="ChEBI" id="CHEBI:18420"/>
    </cofactor>
</comment>
<gene>
    <name evidence="8" type="primary">mobA</name>
    <name evidence="10" type="ORF">GKO46_09055</name>
    <name evidence="11" type="ORF">GKO48_03060</name>
</gene>
<feature type="binding site" evidence="8">
    <location>
        <position position="26"/>
    </location>
    <ligand>
        <name>GTP</name>
        <dbReference type="ChEBI" id="CHEBI:37565"/>
    </ligand>
</feature>
<keyword evidence="4 8" id="KW-0547">Nucleotide-binding</keyword>
<evidence type="ECO:0000313" key="10">
    <source>
        <dbReference type="EMBL" id="MDG0867216.1"/>
    </source>
</evidence>
<organism evidence="11 12">
    <name type="scientific">Candidatus Lucifugimonas marina</name>
    <dbReference type="NCBI Taxonomy" id="3038979"/>
    <lineage>
        <taxon>Bacteria</taxon>
        <taxon>Bacillati</taxon>
        <taxon>Chloroflexota</taxon>
        <taxon>Dehalococcoidia</taxon>
        <taxon>SAR202 cluster</taxon>
        <taxon>Candidatus Lucifugimonadales</taxon>
        <taxon>Candidatus Lucifugimonadaceae</taxon>
        <taxon>Candidatus Lucifugimonas</taxon>
    </lineage>
</organism>
<dbReference type="EC" id="2.7.7.77" evidence="8"/>
<accession>A0AAJ5ZFZ3</accession>
<keyword evidence="7 8" id="KW-0501">Molybdenum cofactor biosynthesis</keyword>
<reference evidence="12 13" key="1">
    <citation type="submission" date="2019-11" db="EMBL/GenBank/DDBJ databases">
        <authorList>
            <person name="Cho J.-C."/>
        </authorList>
    </citation>
    <scope>NUCLEOTIDE SEQUENCE [LARGE SCALE GENOMIC DNA]</scope>
    <source>
        <strain evidence="11 12">JH1073</strain>
        <strain evidence="10 13">JH702</strain>
    </source>
</reference>
<feature type="binding site" evidence="8">
    <location>
        <position position="106"/>
    </location>
    <ligand>
        <name>GTP</name>
        <dbReference type="ChEBI" id="CHEBI:37565"/>
    </ligand>
</feature>
<evidence type="ECO:0000256" key="3">
    <source>
        <dbReference type="ARBA" id="ARBA00022723"/>
    </source>
</evidence>